<dbReference type="CDD" id="cd17574">
    <property type="entry name" value="REC_OmpR"/>
    <property type="match status" value="1"/>
</dbReference>
<evidence type="ECO:0000256" key="7">
    <source>
        <dbReference type="ARBA" id="ARBA00024867"/>
    </source>
</evidence>
<comment type="caution">
    <text evidence="12">The sequence shown here is derived from an EMBL/GenBank/DDBJ whole genome shotgun (WGS) entry which is preliminary data.</text>
</comment>
<feature type="domain" description="Response regulatory" evidence="10">
    <location>
        <begin position="2"/>
        <end position="115"/>
    </location>
</feature>
<reference evidence="12 13" key="1">
    <citation type="submission" date="2014-12" db="EMBL/GenBank/DDBJ databases">
        <title>Draft genome sequence of Terrisporobacter sp. 08-306576, isolated from the blood culture of a bacteremia patient.</title>
        <authorList>
            <person name="Lund L.C."/>
            <person name="Sydenham T.V."/>
            <person name="Hogh S.V."/>
            <person name="Skov M.N."/>
            <person name="Kemp M."/>
            <person name="Justesen U.S."/>
        </authorList>
    </citation>
    <scope>NUCLEOTIDE SEQUENCE [LARGE SCALE GENOMIC DNA]</scope>
    <source>
        <strain evidence="12 13">08-306576</strain>
    </source>
</reference>
<dbReference type="Pfam" id="PF00072">
    <property type="entry name" value="Response_reg"/>
    <property type="match status" value="1"/>
</dbReference>
<dbReference type="InterPro" id="IPR011006">
    <property type="entry name" value="CheY-like_superfamily"/>
</dbReference>
<dbReference type="Proteomes" id="UP000031189">
    <property type="component" value="Unassembled WGS sequence"/>
</dbReference>
<dbReference type="GO" id="GO:0000976">
    <property type="term" value="F:transcription cis-regulatory region binding"/>
    <property type="evidence" value="ECO:0007669"/>
    <property type="project" value="TreeGrafter"/>
</dbReference>
<keyword evidence="3" id="KW-0902">Two-component regulatory system</keyword>
<proteinExistence type="predicted"/>
<feature type="modified residue" description="4-aspartylphosphate" evidence="8">
    <location>
        <position position="51"/>
    </location>
</feature>
<evidence type="ECO:0000256" key="5">
    <source>
        <dbReference type="ARBA" id="ARBA00023125"/>
    </source>
</evidence>
<evidence type="ECO:0000313" key="12">
    <source>
        <dbReference type="EMBL" id="KHS55698.1"/>
    </source>
</evidence>
<organism evidence="12 13">
    <name type="scientific">Terrisporobacter othiniensis</name>
    <dbReference type="NCBI Taxonomy" id="1577792"/>
    <lineage>
        <taxon>Bacteria</taxon>
        <taxon>Bacillati</taxon>
        <taxon>Bacillota</taxon>
        <taxon>Clostridia</taxon>
        <taxon>Peptostreptococcales</taxon>
        <taxon>Peptostreptococcaceae</taxon>
        <taxon>Terrisporobacter</taxon>
    </lineage>
</organism>
<feature type="DNA-binding region" description="OmpR/PhoB-type" evidence="9">
    <location>
        <begin position="124"/>
        <end position="224"/>
    </location>
</feature>
<evidence type="ECO:0000256" key="2">
    <source>
        <dbReference type="ARBA" id="ARBA00022553"/>
    </source>
</evidence>
<evidence type="ECO:0000256" key="1">
    <source>
        <dbReference type="ARBA" id="ARBA00018672"/>
    </source>
</evidence>
<dbReference type="GO" id="GO:0000156">
    <property type="term" value="F:phosphorelay response regulator activity"/>
    <property type="evidence" value="ECO:0007669"/>
    <property type="project" value="TreeGrafter"/>
</dbReference>
<protein>
    <recommendedName>
        <fullName evidence="1">Stage 0 sporulation protein A homolog</fullName>
    </recommendedName>
</protein>
<evidence type="ECO:0000259" key="11">
    <source>
        <dbReference type="PROSITE" id="PS51755"/>
    </source>
</evidence>
<dbReference type="InterPro" id="IPR001867">
    <property type="entry name" value="OmpR/PhoB-type_DNA-bd"/>
</dbReference>
<dbReference type="AlphaFoldDB" id="A0A0B3VSC4"/>
<dbReference type="SMART" id="SM00862">
    <property type="entry name" value="Trans_reg_C"/>
    <property type="match status" value="1"/>
</dbReference>
<feature type="domain" description="OmpR/PhoB-type" evidence="11">
    <location>
        <begin position="124"/>
        <end position="224"/>
    </location>
</feature>
<evidence type="ECO:0000256" key="8">
    <source>
        <dbReference type="PROSITE-ProRule" id="PRU00169"/>
    </source>
</evidence>
<dbReference type="EMBL" id="JWHR01000153">
    <property type="protein sequence ID" value="KHS55698.1"/>
    <property type="molecule type" value="Genomic_DNA"/>
</dbReference>
<keyword evidence="13" id="KW-1185">Reference proteome</keyword>
<dbReference type="GO" id="GO:0005829">
    <property type="term" value="C:cytosol"/>
    <property type="evidence" value="ECO:0007669"/>
    <property type="project" value="TreeGrafter"/>
</dbReference>
<dbReference type="Gene3D" id="1.10.10.10">
    <property type="entry name" value="Winged helix-like DNA-binding domain superfamily/Winged helix DNA-binding domain"/>
    <property type="match status" value="1"/>
</dbReference>
<sequence length="231" mass="27032">MKILVVDDEQKICEFVKAYLDREGYEVTVTYNGKDAIENFENTDYDLVVLDRMLPDISGEEVCRYIRKKSDLPIIMLTAKIEDEDRIEGFTLGCDDYLCKPFNVRELVFRVKAILKRSNKISEDNIIKIGDEVEIDTLSYQVKIRKELVSLTNTEYKILLLLLSNPHKVYTRAEILEQLEEGYYEKDDRAVDSHIKNLRQKIEKNPKDCKIVQTVYGIGYKFGLKNKKHFT</sequence>
<dbReference type="GO" id="GO:0032993">
    <property type="term" value="C:protein-DNA complex"/>
    <property type="evidence" value="ECO:0007669"/>
    <property type="project" value="TreeGrafter"/>
</dbReference>
<dbReference type="PROSITE" id="PS50110">
    <property type="entry name" value="RESPONSE_REGULATORY"/>
    <property type="match status" value="1"/>
</dbReference>
<keyword evidence="4" id="KW-0805">Transcription regulation</keyword>
<dbReference type="SUPFAM" id="SSF52172">
    <property type="entry name" value="CheY-like"/>
    <property type="match status" value="1"/>
</dbReference>
<evidence type="ECO:0000313" key="13">
    <source>
        <dbReference type="Proteomes" id="UP000031189"/>
    </source>
</evidence>
<dbReference type="SMART" id="SM00448">
    <property type="entry name" value="REC"/>
    <property type="match status" value="1"/>
</dbReference>
<comment type="function">
    <text evidence="7">May play the central regulatory role in sporulation. It may be an element of the effector pathway responsible for the activation of sporulation genes in response to nutritional stress. Spo0A may act in concert with spo0H (a sigma factor) to control the expression of some genes that are critical to the sporulation process.</text>
</comment>
<evidence type="ECO:0000259" key="10">
    <source>
        <dbReference type="PROSITE" id="PS50110"/>
    </source>
</evidence>
<keyword evidence="6" id="KW-0804">Transcription</keyword>
<dbReference type="FunFam" id="3.40.50.2300:FF:000001">
    <property type="entry name" value="DNA-binding response regulator PhoB"/>
    <property type="match status" value="1"/>
</dbReference>
<dbReference type="Pfam" id="PF00486">
    <property type="entry name" value="Trans_reg_C"/>
    <property type="match status" value="1"/>
</dbReference>
<dbReference type="SUPFAM" id="SSF46894">
    <property type="entry name" value="C-terminal effector domain of the bipartite response regulators"/>
    <property type="match status" value="1"/>
</dbReference>
<dbReference type="CDD" id="cd00383">
    <property type="entry name" value="trans_reg_C"/>
    <property type="match status" value="1"/>
</dbReference>
<evidence type="ECO:0000256" key="3">
    <source>
        <dbReference type="ARBA" id="ARBA00023012"/>
    </source>
</evidence>
<evidence type="ECO:0000256" key="9">
    <source>
        <dbReference type="PROSITE-ProRule" id="PRU01091"/>
    </source>
</evidence>
<dbReference type="InterPro" id="IPR036388">
    <property type="entry name" value="WH-like_DNA-bd_sf"/>
</dbReference>
<dbReference type="GO" id="GO:0006355">
    <property type="term" value="P:regulation of DNA-templated transcription"/>
    <property type="evidence" value="ECO:0007669"/>
    <property type="project" value="InterPro"/>
</dbReference>
<dbReference type="InterPro" id="IPR039420">
    <property type="entry name" value="WalR-like"/>
</dbReference>
<keyword evidence="2 8" id="KW-0597">Phosphoprotein</keyword>
<name>A0A0B3VSC4_9FIRM</name>
<evidence type="ECO:0000256" key="4">
    <source>
        <dbReference type="ARBA" id="ARBA00023015"/>
    </source>
</evidence>
<dbReference type="PANTHER" id="PTHR48111">
    <property type="entry name" value="REGULATOR OF RPOS"/>
    <property type="match status" value="1"/>
</dbReference>
<dbReference type="PANTHER" id="PTHR48111:SF73">
    <property type="entry name" value="ALKALINE PHOSPHATASE SYNTHESIS TRANSCRIPTIONAL REGULATORY PROTEIN PHOP"/>
    <property type="match status" value="1"/>
</dbReference>
<evidence type="ECO:0000256" key="6">
    <source>
        <dbReference type="ARBA" id="ARBA00023163"/>
    </source>
</evidence>
<dbReference type="PROSITE" id="PS51755">
    <property type="entry name" value="OMPR_PHOB"/>
    <property type="match status" value="1"/>
</dbReference>
<dbReference type="STRING" id="1577792.QX51_17925"/>
<dbReference type="InterPro" id="IPR001789">
    <property type="entry name" value="Sig_transdc_resp-reg_receiver"/>
</dbReference>
<gene>
    <name evidence="12" type="ORF">QX51_17925</name>
</gene>
<dbReference type="Gene3D" id="6.10.250.690">
    <property type="match status" value="1"/>
</dbReference>
<accession>A0A0B3VSC4</accession>
<dbReference type="InterPro" id="IPR016032">
    <property type="entry name" value="Sig_transdc_resp-reg_C-effctor"/>
</dbReference>
<dbReference type="Gene3D" id="3.40.50.2300">
    <property type="match status" value="1"/>
</dbReference>
<keyword evidence="5 9" id="KW-0238">DNA-binding</keyword>